<feature type="transmembrane region" description="Helical" evidence="5">
    <location>
        <begin position="93"/>
        <end position="113"/>
    </location>
</feature>
<evidence type="ECO:0000313" key="7">
    <source>
        <dbReference type="Proteomes" id="UP000235371"/>
    </source>
</evidence>
<keyword evidence="7" id="KW-1185">Reference proteome</keyword>
<feature type="transmembrane region" description="Helical" evidence="5">
    <location>
        <begin position="333"/>
        <end position="353"/>
    </location>
</feature>
<dbReference type="Pfam" id="PF01040">
    <property type="entry name" value="UbiA"/>
    <property type="match status" value="1"/>
</dbReference>
<feature type="transmembrane region" description="Helical" evidence="5">
    <location>
        <begin position="195"/>
        <end position="214"/>
    </location>
</feature>
<dbReference type="PANTHER" id="PTHR42723:SF1">
    <property type="entry name" value="CHLOROPHYLL SYNTHASE, CHLOROPLASTIC"/>
    <property type="match status" value="1"/>
</dbReference>
<dbReference type="EMBL" id="KZ613892">
    <property type="protein sequence ID" value="PMD53199.1"/>
    <property type="molecule type" value="Genomic_DNA"/>
</dbReference>
<dbReference type="GO" id="GO:0016020">
    <property type="term" value="C:membrane"/>
    <property type="evidence" value="ECO:0007669"/>
    <property type="project" value="UniProtKB-SubCell"/>
</dbReference>
<accession>A0A2J6SR38</accession>
<dbReference type="RefSeq" id="XP_024730103.1">
    <property type="nucleotide sequence ID" value="XM_024881496.1"/>
</dbReference>
<keyword evidence="4 5" id="KW-0472">Membrane</keyword>
<protein>
    <recommendedName>
        <fullName evidence="8">UbiA prenyltransferase</fullName>
    </recommendedName>
</protein>
<organism evidence="6 7">
    <name type="scientific">Hyaloscypha bicolor E</name>
    <dbReference type="NCBI Taxonomy" id="1095630"/>
    <lineage>
        <taxon>Eukaryota</taxon>
        <taxon>Fungi</taxon>
        <taxon>Dikarya</taxon>
        <taxon>Ascomycota</taxon>
        <taxon>Pezizomycotina</taxon>
        <taxon>Leotiomycetes</taxon>
        <taxon>Helotiales</taxon>
        <taxon>Hyaloscyphaceae</taxon>
        <taxon>Hyaloscypha</taxon>
        <taxon>Hyaloscypha bicolor</taxon>
    </lineage>
</organism>
<dbReference type="AlphaFoldDB" id="A0A2J6SR38"/>
<dbReference type="InterPro" id="IPR000537">
    <property type="entry name" value="UbiA_prenyltransferase"/>
</dbReference>
<evidence type="ECO:0000313" key="6">
    <source>
        <dbReference type="EMBL" id="PMD53199.1"/>
    </source>
</evidence>
<keyword evidence="2 5" id="KW-0812">Transmembrane</keyword>
<evidence type="ECO:0008006" key="8">
    <source>
        <dbReference type="Google" id="ProtNLM"/>
    </source>
</evidence>
<dbReference type="GO" id="GO:0016765">
    <property type="term" value="F:transferase activity, transferring alkyl or aryl (other than methyl) groups"/>
    <property type="evidence" value="ECO:0007669"/>
    <property type="project" value="InterPro"/>
</dbReference>
<reference evidence="6 7" key="1">
    <citation type="submission" date="2016-04" db="EMBL/GenBank/DDBJ databases">
        <title>A degradative enzymes factory behind the ericoid mycorrhizal symbiosis.</title>
        <authorList>
            <consortium name="DOE Joint Genome Institute"/>
            <person name="Martino E."/>
            <person name="Morin E."/>
            <person name="Grelet G."/>
            <person name="Kuo A."/>
            <person name="Kohler A."/>
            <person name="Daghino S."/>
            <person name="Barry K."/>
            <person name="Choi C."/>
            <person name="Cichocki N."/>
            <person name="Clum A."/>
            <person name="Copeland A."/>
            <person name="Hainaut M."/>
            <person name="Haridas S."/>
            <person name="Labutti K."/>
            <person name="Lindquist E."/>
            <person name="Lipzen A."/>
            <person name="Khouja H.-R."/>
            <person name="Murat C."/>
            <person name="Ohm R."/>
            <person name="Olson A."/>
            <person name="Spatafora J."/>
            <person name="Veneault-Fourrey C."/>
            <person name="Henrissat B."/>
            <person name="Grigoriev I."/>
            <person name="Martin F."/>
            <person name="Perotto S."/>
        </authorList>
    </citation>
    <scope>NUCLEOTIDE SEQUENCE [LARGE SCALE GENOMIC DNA]</scope>
    <source>
        <strain evidence="6 7">E</strain>
    </source>
</reference>
<proteinExistence type="predicted"/>
<evidence type="ECO:0000256" key="5">
    <source>
        <dbReference type="SAM" id="Phobius"/>
    </source>
</evidence>
<dbReference type="PANTHER" id="PTHR42723">
    <property type="entry name" value="CHLOROPHYLL SYNTHASE"/>
    <property type="match status" value="1"/>
</dbReference>
<dbReference type="GeneID" id="36589573"/>
<dbReference type="Proteomes" id="UP000235371">
    <property type="component" value="Unassembled WGS sequence"/>
</dbReference>
<dbReference type="InterPro" id="IPR044878">
    <property type="entry name" value="UbiA_sf"/>
</dbReference>
<evidence type="ECO:0000256" key="1">
    <source>
        <dbReference type="ARBA" id="ARBA00004141"/>
    </source>
</evidence>
<dbReference type="OrthoDB" id="434972at2759"/>
<evidence type="ECO:0000256" key="2">
    <source>
        <dbReference type="ARBA" id="ARBA00022692"/>
    </source>
</evidence>
<feature type="transmembrane region" description="Helical" evidence="5">
    <location>
        <begin position="301"/>
        <end position="321"/>
    </location>
</feature>
<keyword evidence="3 5" id="KW-1133">Transmembrane helix</keyword>
<comment type="subcellular location">
    <subcellularLocation>
        <location evidence="1">Membrane</location>
        <topology evidence="1">Multi-pass membrane protein</topology>
    </subcellularLocation>
</comment>
<gene>
    <name evidence="6" type="ORF">K444DRAFT_619331</name>
</gene>
<sequence>MSFHRLLAPEENSIQAPAPHRSIHREKIPSQIKTFSSISVALADFQYAATNVSSFLNHEVLVTEALLRSNAGTTLGGFLFAIIPRLLLPPMPLYSALELVVKICVVGVGFQYAMDIVNQRMGVAEDTVNKPYRPIPGGLISLRGADARWVFAWILFPLLSYTLSGYWVGIWALVWQAEVSFCYVWPKPNNPVVRNLFTGVATFIIISLVNSVVVGQHLGRNMPLVLRASLAGWAGLIIQIQEFHDVEGDRIAGKKTLPLVLGETKVWLMRYATCWVFFTTHALFLLWGLVLAQSSSWPHGIYAAGAMQVVLGAAVGLRVIWSDSMAKDRETYFYWLTVLFWLMIVYISLLSTAM</sequence>
<feature type="transmembrane region" description="Helical" evidence="5">
    <location>
        <begin position="150"/>
        <end position="175"/>
    </location>
</feature>
<dbReference type="InParanoid" id="A0A2J6SR38"/>
<evidence type="ECO:0000256" key="3">
    <source>
        <dbReference type="ARBA" id="ARBA00022989"/>
    </source>
</evidence>
<dbReference type="InterPro" id="IPR050475">
    <property type="entry name" value="Prenyltransferase_related"/>
</dbReference>
<evidence type="ECO:0000256" key="4">
    <source>
        <dbReference type="ARBA" id="ARBA00023136"/>
    </source>
</evidence>
<dbReference type="Gene3D" id="1.10.357.140">
    <property type="entry name" value="UbiA prenyltransferase"/>
    <property type="match status" value="1"/>
</dbReference>
<feature type="transmembrane region" description="Helical" evidence="5">
    <location>
        <begin position="268"/>
        <end position="289"/>
    </location>
</feature>
<name>A0A2J6SR38_9HELO</name>